<evidence type="ECO:0000313" key="2">
    <source>
        <dbReference type="Proteomes" id="UP000824533"/>
    </source>
</evidence>
<keyword evidence="2" id="KW-1185">Reference proteome</keyword>
<accession>A0ACC1DBH2</accession>
<reference evidence="1 2" key="1">
    <citation type="journal article" date="2021" name="Front. Genet.">
        <title>Chromosome-Level Genome Assembly Reveals Significant Gene Expansion in the Toll and IMD Signaling Pathways of Dendrolimus kikuchii.</title>
        <authorList>
            <person name="Zhou J."/>
            <person name="Wu P."/>
            <person name="Xiong Z."/>
            <person name="Liu N."/>
            <person name="Zhao N."/>
            <person name="Ji M."/>
            <person name="Qiu Y."/>
            <person name="Yang B."/>
        </authorList>
    </citation>
    <scope>NUCLEOTIDE SEQUENCE [LARGE SCALE GENOMIC DNA]</scope>
    <source>
        <strain evidence="1">Ann1</strain>
    </source>
</reference>
<sequence length="245" mass="28708">MSNYTSTYLIGWEKSLFAYSMYELVIRSLWLIPFQDRHISSYDVAGELGIDHKTVLAHLKKAGYTKQLDIWVPHELTERNLMNRLLICDSLLRRNETEPFLKKLITGDEEWITYDKNVRKRSVNLTKIVNRKKPRALPNSKDIPVKYNKKNIFITISLWKTMIFMKGYNFNLESPINFGADCNKNKKTQYVKNNKYPSAITRNILLIFSPNVSEKFAPIFFTFCNNVVSSTKKAAEFPNDPLMYR</sequence>
<comment type="caution">
    <text evidence="1">The sequence shown here is derived from an EMBL/GenBank/DDBJ whole genome shotgun (WGS) entry which is preliminary data.</text>
</comment>
<protein>
    <submittedName>
        <fullName evidence="1">Uncharacterized protein</fullName>
    </submittedName>
</protein>
<dbReference type="EMBL" id="CM034391">
    <property type="protein sequence ID" value="KAJ0180942.1"/>
    <property type="molecule type" value="Genomic_DNA"/>
</dbReference>
<organism evidence="1 2">
    <name type="scientific">Dendrolimus kikuchii</name>
    <dbReference type="NCBI Taxonomy" id="765133"/>
    <lineage>
        <taxon>Eukaryota</taxon>
        <taxon>Metazoa</taxon>
        <taxon>Ecdysozoa</taxon>
        <taxon>Arthropoda</taxon>
        <taxon>Hexapoda</taxon>
        <taxon>Insecta</taxon>
        <taxon>Pterygota</taxon>
        <taxon>Neoptera</taxon>
        <taxon>Endopterygota</taxon>
        <taxon>Lepidoptera</taxon>
        <taxon>Glossata</taxon>
        <taxon>Ditrysia</taxon>
        <taxon>Bombycoidea</taxon>
        <taxon>Lasiocampidae</taxon>
        <taxon>Dendrolimus</taxon>
    </lineage>
</organism>
<proteinExistence type="predicted"/>
<gene>
    <name evidence="1" type="ORF">K1T71_003027</name>
</gene>
<evidence type="ECO:0000313" key="1">
    <source>
        <dbReference type="EMBL" id="KAJ0180942.1"/>
    </source>
</evidence>
<dbReference type="Proteomes" id="UP000824533">
    <property type="component" value="Linkage Group LG05"/>
</dbReference>
<name>A0ACC1DBH2_9NEOP</name>